<proteinExistence type="predicted"/>
<keyword evidence="3" id="KW-1185">Reference proteome</keyword>
<protein>
    <submittedName>
        <fullName evidence="2">Uncharacterized protein</fullName>
    </submittedName>
</protein>
<feature type="non-terminal residue" evidence="2">
    <location>
        <position position="71"/>
    </location>
</feature>
<accession>A0A2G9R9G8</accession>
<feature type="compositionally biased region" description="Low complexity" evidence="1">
    <location>
        <begin position="55"/>
        <end position="71"/>
    </location>
</feature>
<gene>
    <name evidence="2" type="ORF">AB205_0071120</name>
</gene>
<dbReference type="AlphaFoldDB" id="A0A2G9R9G8"/>
<sequence length="71" mass="7198">MVTTSTGNVSASVESGAADEGDEVFAEAESEGVGSEATMEVETRQEQESAQPSETDLPSTSQDPPTSSSSA</sequence>
<evidence type="ECO:0000313" key="3">
    <source>
        <dbReference type="Proteomes" id="UP000228934"/>
    </source>
</evidence>
<feature type="region of interest" description="Disordered" evidence="1">
    <location>
        <begin position="1"/>
        <end position="71"/>
    </location>
</feature>
<feature type="compositionally biased region" description="Polar residues" evidence="1">
    <location>
        <begin position="1"/>
        <end position="13"/>
    </location>
</feature>
<feature type="compositionally biased region" description="Acidic residues" evidence="1">
    <location>
        <begin position="17"/>
        <end position="30"/>
    </location>
</feature>
<dbReference type="Proteomes" id="UP000228934">
    <property type="component" value="Unassembled WGS sequence"/>
</dbReference>
<reference evidence="3" key="1">
    <citation type="journal article" date="2017" name="Nat. Commun.">
        <title>The North American bullfrog draft genome provides insight into hormonal regulation of long noncoding RNA.</title>
        <authorList>
            <person name="Hammond S.A."/>
            <person name="Warren R.L."/>
            <person name="Vandervalk B.P."/>
            <person name="Kucuk E."/>
            <person name="Khan H."/>
            <person name="Gibb E.A."/>
            <person name="Pandoh P."/>
            <person name="Kirk H."/>
            <person name="Zhao Y."/>
            <person name="Jones M."/>
            <person name="Mungall A.J."/>
            <person name="Coope R."/>
            <person name="Pleasance S."/>
            <person name="Moore R.A."/>
            <person name="Holt R.A."/>
            <person name="Round J.M."/>
            <person name="Ohora S."/>
            <person name="Walle B.V."/>
            <person name="Veldhoen N."/>
            <person name="Helbing C.C."/>
            <person name="Birol I."/>
        </authorList>
    </citation>
    <scope>NUCLEOTIDE SEQUENCE [LARGE SCALE GENOMIC DNA]</scope>
</reference>
<organism evidence="2 3">
    <name type="scientific">Aquarana catesbeiana</name>
    <name type="common">American bullfrog</name>
    <name type="synonym">Rana catesbeiana</name>
    <dbReference type="NCBI Taxonomy" id="8400"/>
    <lineage>
        <taxon>Eukaryota</taxon>
        <taxon>Metazoa</taxon>
        <taxon>Chordata</taxon>
        <taxon>Craniata</taxon>
        <taxon>Vertebrata</taxon>
        <taxon>Euteleostomi</taxon>
        <taxon>Amphibia</taxon>
        <taxon>Batrachia</taxon>
        <taxon>Anura</taxon>
        <taxon>Neobatrachia</taxon>
        <taxon>Ranoidea</taxon>
        <taxon>Ranidae</taxon>
        <taxon>Aquarana</taxon>
    </lineage>
</organism>
<name>A0A2G9R9G8_AQUCT</name>
<dbReference type="EMBL" id="KV958802">
    <property type="protein sequence ID" value="PIO24528.1"/>
    <property type="molecule type" value="Genomic_DNA"/>
</dbReference>
<evidence type="ECO:0000256" key="1">
    <source>
        <dbReference type="SAM" id="MobiDB-lite"/>
    </source>
</evidence>
<evidence type="ECO:0000313" key="2">
    <source>
        <dbReference type="EMBL" id="PIO24528.1"/>
    </source>
</evidence>